<accession>A0A1W1W191</accession>
<evidence type="ECO:0000313" key="1">
    <source>
        <dbReference type="EMBL" id="SMB99141.1"/>
    </source>
</evidence>
<dbReference type="Pfam" id="PF00702">
    <property type="entry name" value="Hydrolase"/>
    <property type="match status" value="1"/>
</dbReference>
<dbReference type="PANTHER" id="PTHR43434">
    <property type="entry name" value="PHOSPHOGLYCOLATE PHOSPHATASE"/>
    <property type="match status" value="1"/>
</dbReference>
<dbReference type="Gene3D" id="3.40.50.1000">
    <property type="entry name" value="HAD superfamily/HAD-like"/>
    <property type="match status" value="1"/>
</dbReference>
<dbReference type="InterPro" id="IPR023198">
    <property type="entry name" value="PGP-like_dom2"/>
</dbReference>
<dbReference type="OrthoDB" id="9797743at2"/>
<dbReference type="SFLD" id="SFLDG01129">
    <property type="entry name" value="C1.5:_HAD__Beta-PGM__Phosphata"/>
    <property type="match status" value="1"/>
</dbReference>
<dbReference type="InterPro" id="IPR023214">
    <property type="entry name" value="HAD_sf"/>
</dbReference>
<proteinExistence type="predicted"/>
<dbReference type="SFLD" id="SFLDS00003">
    <property type="entry name" value="Haloacid_Dehalogenase"/>
    <property type="match status" value="1"/>
</dbReference>
<dbReference type="InterPro" id="IPR006439">
    <property type="entry name" value="HAD-SF_hydro_IA"/>
</dbReference>
<protein>
    <submittedName>
        <fullName evidence="1">Phosphoglycolate phosphatase</fullName>
    </submittedName>
</protein>
<dbReference type="RefSeq" id="WP_084666467.1">
    <property type="nucleotide sequence ID" value="NZ_LT838272.1"/>
</dbReference>
<dbReference type="GO" id="GO:0008967">
    <property type="term" value="F:phosphoglycolate phosphatase activity"/>
    <property type="evidence" value="ECO:0007669"/>
    <property type="project" value="TreeGrafter"/>
</dbReference>
<dbReference type="NCBIfam" id="TIGR01549">
    <property type="entry name" value="HAD-SF-IA-v1"/>
    <property type="match status" value="1"/>
</dbReference>
<reference evidence="1 2" key="1">
    <citation type="submission" date="2017-04" db="EMBL/GenBank/DDBJ databases">
        <authorList>
            <person name="Afonso C.L."/>
            <person name="Miller P.J."/>
            <person name="Scott M.A."/>
            <person name="Spackman E."/>
            <person name="Goraichik I."/>
            <person name="Dimitrov K.M."/>
            <person name="Suarez D.L."/>
            <person name="Swayne D.E."/>
        </authorList>
    </citation>
    <scope>NUCLEOTIDE SEQUENCE [LARGE SCALE GENOMIC DNA]</scope>
    <source>
        <strain evidence="1 2">ToBE</strain>
    </source>
</reference>
<dbReference type="EMBL" id="LT838272">
    <property type="protein sequence ID" value="SMB99141.1"/>
    <property type="molecule type" value="Genomic_DNA"/>
</dbReference>
<dbReference type="PANTHER" id="PTHR43434:SF22">
    <property type="entry name" value="PHOSPHOGLYCOLATE PHOSPHATASE"/>
    <property type="match status" value="1"/>
</dbReference>
<dbReference type="AlphaFoldDB" id="A0A1W1W191"/>
<evidence type="ECO:0000313" key="2">
    <source>
        <dbReference type="Proteomes" id="UP000192569"/>
    </source>
</evidence>
<dbReference type="PRINTS" id="PR00413">
    <property type="entry name" value="HADHALOGNASE"/>
</dbReference>
<name>A0A1W1W191_9FIRM</name>
<dbReference type="InterPro" id="IPR050155">
    <property type="entry name" value="HAD-like_hydrolase_sf"/>
</dbReference>
<dbReference type="Gene3D" id="1.10.150.240">
    <property type="entry name" value="Putative phosphatase, domain 2"/>
    <property type="match status" value="1"/>
</dbReference>
<sequence length="250" mass="27157">MIPLKFGSQIVYCRGIIFDKDGTLLDSFVIWPRLIRERVKYLEEYFPLRAETKKIILKAMGLQENNTVSRRSPIVVGTRRQTAAAVATILFLHLGVPWDEGLAKTLEAFSACDEKSGLEWQAVPVPGVKETLEKLYTAGCKLAVATNDDLERTKALMALSGLKPYISAYACRDEVSESKPAPEMVFLASKRLGLLPSECAVVGDSLLDIEMGKRAGVKVAVGVTTGACLATEMEGQADIILPSVAAIVPL</sequence>
<dbReference type="SUPFAM" id="SSF56784">
    <property type="entry name" value="HAD-like"/>
    <property type="match status" value="1"/>
</dbReference>
<keyword evidence="2" id="KW-1185">Reference proteome</keyword>
<dbReference type="STRING" id="698762.SAMN00808754_2766"/>
<organism evidence="1 2">
    <name type="scientific">Thermanaeromonas toyohensis ToBE</name>
    <dbReference type="NCBI Taxonomy" id="698762"/>
    <lineage>
        <taxon>Bacteria</taxon>
        <taxon>Bacillati</taxon>
        <taxon>Bacillota</taxon>
        <taxon>Clostridia</taxon>
        <taxon>Neomoorellales</taxon>
        <taxon>Neomoorellaceae</taxon>
        <taxon>Thermanaeromonas</taxon>
    </lineage>
</organism>
<gene>
    <name evidence="1" type="ORF">SAMN00808754_2766</name>
</gene>
<dbReference type="GO" id="GO:0006281">
    <property type="term" value="P:DNA repair"/>
    <property type="evidence" value="ECO:0007669"/>
    <property type="project" value="TreeGrafter"/>
</dbReference>
<dbReference type="InterPro" id="IPR036412">
    <property type="entry name" value="HAD-like_sf"/>
</dbReference>
<dbReference type="Proteomes" id="UP000192569">
    <property type="component" value="Chromosome I"/>
</dbReference>